<evidence type="ECO:0000313" key="4">
    <source>
        <dbReference type="EMBL" id="SCL13162.1"/>
    </source>
</evidence>
<organism evidence="4 5">
    <name type="scientific">Micromonospora nigra</name>
    <dbReference type="NCBI Taxonomy" id="145857"/>
    <lineage>
        <taxon>Bacteria</taxon>
        <taxon>Bacillati</taxon>
        <taxon>Actinomycetota</taxon>
        <taxon>Actinomycetes</taxon>
        <taxon>Micromonosporales</taxon>
        <taxon>Micromonosporaceae</taxon>
        <taxon>Micromonospora</taxon>
    </lineage>
</organism>
<reference evidence="4 5" key="1">
    <citation type="submission" date="2016-06" db="EMBL/GenBank/DDBJ databases">
        <authorList>
            <person name="Kjaerup R.B."/>
            <person name="Dalgaard T.S."/>
            <person name="Juul-Madsen H.R."/>
        </authorList>
    </citation>
    <scope>NUCLEOTIDE SEQUENCE [LARGE SCALE GENOMIC DNA]</scope>
    <source>
        <strain evidence="4 5">DSM 43818</strain>
    </source>
</reference>
<dbReference type="PANTHER" id="PTHR23088:SF27">
    <property type="entry name" value="DEAMINATED GLUTATHIONE AMIDASE"/>
    <property type="match status" value="1"/>
</dbReference>
<dbReference type="Pfam" id="PF00795">
    <property type="entry name" value="CN_hydrolase"/>
    <property type="match status" value="1"/>
</dbReference>
<evidence type="ECO:0000313" key="5">
    <source>
        <dbReference type="Proteomes" id="UP000199699"/>
    </source>
</evidence>
<dbReference type="Gene3D" id="3.60.110.10">
    <property type="entry name" value="Carbon-nitrogen hydrolase"/>
    <property type="match status" value="1"/>
</dbReference>
<dbReference type="STRING" id="145857.GA0070616_0040"/>
<feature type="domain" description="CN hydrolase" evidence="2">
    <location>
        <begin position="10"/>
        <end position="245"/>
    </location>
</feature>
<dbReference type="AlphaFoldDB" id="A0A1C6R804"/>
<name>A0A1C6R804_9ACTN</name>
<dbReference type="SUPFAM" id="SSF56317">
    <property type="entry name" value="Carbon-nitrogen hydrolase"/>
    <property type="match status" value="1"/>
</dbReference>
<dbReference type="EMBL" id="FMHT01000002">
    <property type="protein sequence ID" value="SCL13162.1"/>
    <property type="molecule type" value="Genomic_DNA"/>
</dbReference>
<keyword evidence="5" id="KW-1185">Reference proteome</keyword>
<evidence type="ECO:0000256" key="1">
    <source>
        <dbReference type="ARBA" id="ARBA00010613"/>
    </source>
</evidence>
<accession>A0A1C6R804</accession>
<dbReference type="EMBL" id="FMHT01000002">
    <property type="protein sequence ID" value="SCL12851.1"/>
    <property type="molecule type" value="Genomic_DNA"/>
</dbReference>
<dbReference type="InterPro" id="IPR036526">
    <property type="entry name" value="C-N_Hydrolase_sf"/>
</dbReference>
<protein>
    <submittedName>
        <fullName evidence="4">Predicted amidohydrolase</fullName>
    </submittedName>
</protein>
<keyword evidence="4" id="KW-0378">Hydrolase</keyword>
<comment type="similarity">
    <text evidence="1">Belongs to the carbon-nitrogen hydrolase superfamily. NIT1/NIT2 family.</text>
</comment>
<dbReference type="Proteomes" id="UP000199699">
    <property type="component" value="Unassembled WGS sequence"/>
</dbReference>
<dbReference type="CDD" id="cd07197">
    <property type="entry name" value="nitrilase"/>
    <property type="match status" value="1"/>
</dbReference>
<proteinExistence type="inferred from homology"/>
<evidence type="ECO:0000313" key="3">
    <source>
        <dbReference type="EMBL" id="SCL12851.1"/>
    </source>
</evidence>
<dbReference type="InterPro" id="IPR003010">
    <property type="entry name" value="C-N_Hydrolase"/>
</dbReference>
<evidence type="ECO:0000259" key="2">
    <source>
        <dbReference type="PROSITE" id="PS50263"/>
    </source>
</evidence>
<dbReference type="GO" id="GO:0016787">
    <property type="term" value="F:hydrolase activity"/>
    <property type="evidence" value="ECO:0007669"/>
    <property type="project" value="UniProtKB-KW"/>
</dbReference>
<dbReference type="PANTHER" id="PTHR23088">
    <property type="entry name" value="NITRILASE-RELATED"/>
    <property type="match status" value="1"/>
</dbReference>
<sequence length="286" mass="31071">MGSVALVDAITIAVAQPMVTCEPAANGSITRVLMREAHERGARLLHFPEGALTGYAGQAKGHFAGWAIDWTPVRAQLDEIAELAGELNLWVVLGGNHRLTGSHRPHNSLYVISNRGEIVDRYDKRYLSHAEVTDFYSPGFEPVVIDVPGFRFGLALCIEINFAEVFLDYLHRDVDCVLLSSFSQDPVFGVIAQGYAAGNCQWISVSVPAQCSLAMPSGVVGPDGTWLGRCASDGRSGLVCVDLDRHAPELNVALKAARPWRATARAGVIYEQRRVQDPRSSDRTAS</sequence>
<dbReference type="PROSITE" id="PS50263">
    <property type="entry name" value="CN_HYDROLASE"/>
    <property type="match status" value="1"/>
</dbReference>
<gene>
    <name evidence="3" type="ORF">GA0070616_0040</name>
    <name evidence="4" type="ORF">GA0070616_0146</name>
</gene>